<sequence length="127" mass="14637">MAICGSGRLVFLPARNSNSHPQTQGKYHAKQKPNPFNNKNQSTVSNLAAFQPARMPKTKRNENDLSTNERKKSTENCQPRHLRSISRGREERFMQAIHKMTKELCQLSPLHTIRKPHQISKKRVSYS</sequence>
<evidence type="ECO:0000313" key="2">
    <source>
        <dbReference type="EMBL" id="KAK4647651.1"/>
    </source>
</evidence>
<evidence type="ECO:0000256" key="1">
    <source>
        <dbReference type="SAM" id="MobiDB-lite"/>
    </source>
</evidence>
<dbReference type="RefSeq" id="XP_062736627.1">
    <property type="nucleotide sequence ID" value="XM_062873573.1"/>
</dbReference>
<proteinExistence type="predicted"/>
<feature type="compositionally biased region" description="Basic and acidic residues" evidence="1">
    <location>
        <begin position="59"/>
        <end position="74"/>
    </location>
</feature>
<protein>
    <submittedName>
        <fullName evidence="2">Uncharacterized protein</fullName>
    </submittedName>
</protein>
<keyword evidence="3" id="KW-1185">Reference proteome</keyword>
<dbReference type="EMBL" id="JAFFGZ010000001">
    <property type="protein sequence ID" value="KAK4647651.1"/>
    <property type="molecule type" value="Genomic_DNA"/>
</dbReference>
<accession>A0ABR0FUM4</accession>
<feature type="compositionally biased region" description="Polar residues" evidence="1">
    <location>
        <begin position="15"/>
        <end position="25"/>
    </location>
</feature>
<name>A0ABR0FUM4_9PEZI</name>
<feature type="region of interest" description="Disordered" evidence="1">
    <location>
        <begin position="14"/>
        <end position="79"/>
    </location>
</feature>
<dbReference type="GeneID" id="87893055"/>
<evidence type="ECO:0000313" key="3">
    <source>
        <dbReference type="Proteomes" id="UP001322138"/>
    </source>
</evidence>
<dbReference type="Proteomes" id="UP001322138">
    <property type="component" value="Unassembled WGS sequence"/>
</dbReference>
<comment type="caution">
    <text evidence="2">The sequence shown here is derived from an EMBL/GenBank/DDBJ whole genome shotgun (WGS) entry which is preliminary data.</text>
</comment>
<feature type="compositionally biased region" description="Low complexity" evidence="1">
    <location>
        <begin position="32"/>
        <end position="41"/>
    </location>
</feature>
<reference evidence="2 3" key="1">
    <citation type="journal article" date="2023" name="bioRxiv">
        <title>High-quality genome assemblies of four members of thePodospora anserinaspecies complex.</title>
        <authorList>
            <person name="Ament-Velasquez S.L."/>
            <person name="Vogan A.A."/>
            <person name="Wallerman O."/>
            <person name="Hartmann F."/>
            <person name="Gautier V."/>
            <person name="Silar P."/>
            <person name="Giraud T."/>
            <person name="Johannesson H."/>
        </authorList>
    </citation>
    <scope>NUCLEOTIDE SEQUENCE [LARGE SCALE GENOMIC DNA]</scope>
    <source>
        <strain evidence="2 3">CBS 112042</strain>
    </source>
</reference>
<organism evidence="2 3">
    <name type="scientific">Podospora bellae-mahoneyi</name>
    <dbReference type="NCBI Taxonomy" id="2093777"/>
    <lineage>
        <taxon>Eukaryota</taxon>
        <taxon>Fungi</taxon>
        <taxon>Dikarya</taxon>
        <taxon>Ascomycota</taxon>
        <taxon>Pezizomycotina</taxon>
        <taxon>Sordariomycetes</taxon>
        <taxon>Sordariomycetidae</taxon>
        <taxon>Sordariales</taxon>
        <taxon>Podosporaceae</taxon>
        <taxon>Podospora</taxon>
    </lineage>
</organism>
<gene>
    <name evidence="2" type="ORF">QC761_103295</name>
</gene>